<protein>
    <recommendedName>
        <fullName evidence="3">3-hydroxyacyl-CoA dehydrogenase C-terminal domain-containing protein</fullName>
    </recommendedName>
</protein>
<dbReference type="PANTHER" id="PTHR43612:SF3">
    <property type="entry name" value="TRIFUNCTIONAL ENZYME SUBUNIT ALPHA, MITOCHONDRIAL"/>
    <property type="match status" value="1"/>
</dbReference>
<dbReference type="Proteomes" id="UP000500826">
    <property type="component" value="Chromosome"/>
</dbReference>
<dbReference type="Gene3D" id="1.10.1040.10">
    <property type="entry name" value="N-(1-d-carboxylethyl)-l-norvaline Dehydrogenase, domain 2"/>
    <property type="match status" value="1"/>
</dbReference>
<accession>A0ABX6P516</accession>
<dbReference type="SUPFAM" id="SSF48179">
    <property type="entry name" value="6-phosphogluconate dehydrogenase C-terminal domain-like"/>
    <property type="match status" value="1"/>
</dbReference>
<dbReference type="PANTHER" id="PTHR43612">
    <property type="entry name" value="TRIFUNCTIONAL ENZYME SUBUNIT ALPHA"/>
    <property type="match status" value="1"/>
</dbReference>
<reference evidence="1 2" key="1">
    <citation type="submission" date="2020-05" db="EMBL/GenBank/DDBJ databases">
        <title>Ramlibacter rhizophilus sp. nov., isolated from rhizosphere soil of national flower Mugunghwa from South Korea.</title>
        <authorList>
            <person name="Zheng-Fei Y."/>
            <person name="Huan T."/>
        </authorList>
    </citation>
    <scope>NUCLEOTIDE SEQUENCE [LARGE SCALE GENOMIC DNA]</scope>
    <source>
        <strain evidence="1 2">H242</strain>
    </source>
</reference>
<dbReference type="InterPro" id="IPR008927">
    <property type="entry name" value="6-PGluconate_DH-like_C_sf"/>
</dbReference>
<keyword evidence="2" id="KW-1185">Reference proteome</keyword>
<sequence>MKAGRSRPAETERVAAAVIDVEGASAPLLIAALASASRRVPAVVHARMPRATGDAVQALDAIVRDLVAAGRMPQARAATARAAVQIMDAPAASTLRLVDAPFGDAASGVLLLADAEVVVPAGWVGVRALPDLLAATVVEVVRGSGSDAAHASRVYDWLQQLGKTPIAISDAPAGFLARLGRAAGAEGLALCREGFAPALVENASLQAGMAAGALTLAQRFGLGRPSEAISGHQSSQPLVQVREIRERLLFIQALEALRCLDEAVVASARDANLAALQGLGFPAWTGGAIQYANHYGLGRFCERSDALAARHGHRFAPPALLRRMVADRALAVEP</sequence>
<dbReference type="InterPro" id="IPR050136">
    <property type="entry name" value="FA_oxidation_alpha_subunit"/>
</dbReference>
<reference evidence="1 2" key="2">
    <citation type="submission" date="2020-05" db="EMBL/GenBank/DDBJ databases">
        <authorList>
            <person name="Khan S.A."/>
            <person name="Jeon C.O."/>
            <person name="Chun B.H."/>
        </authorList>
    </citation>
    <scope>NUCLEOTIDE SEQUENCE [LARGE SCALE GENOMIC DNA]</scope>
    <source>
        <strain evidence="1 2">H242</strain>
    </source>
</reference>
<name>A0ABX6P516_9BURK</name>
<evidence type="ECO:0000313" key="2">
    <source>
        <dbReference type="Proteomes" id="UP000500826"/>
    </source>
</evidence>
<evidence type="ECO:0000313" key="1">
    <source>
        <dbReference type="EMBL" id="QJW85185.1"/>
    </source>
</evidence>
<organism evidence="1 2">
    <name type="scientific">Ramlibacter terrae</name>
    <dbReference type="NCBI Taxonomy" id="2732511"/>
    <lineage>
        <taxon>Bacteria</taxon>
        <taxon>Pseudomonadati</taxon>
        <taxon>Pseudomonadota</taxon>
        <taxon>Betaproteobacteria</taxon>
        <taxon>Burkholderiales</taxon>
        <taxon>Comamonadaceae</taxon>
        <taxon>Ramlibacter</taxon>
    </lineage>
</organism>
<evidence type="ECO:0008006" key="3">
    <source>
        <dbReference type="Google" id="ProtNLM"/>
    </source>
</evidence>
<proteinExistence type="predicted"/>
<dbReference type="EMBL" id="CP053418">
    <property type="protein sequence ID" value="QJW85185.1"/>
    <property type="molecule type" value="Genomic_DNA"/>
</dbReference>
<gene>
    <name evidence="1" type="ORF">HK414_22345</name>
</gene>
<dbReference type="InterPro" id="IPR013328">
    <property type="entry name" value="6PGD_dom2"/>
</dbReference>